<evidence type="ECO:0000256" key="3">
    <source>
        <dbReference type="ARBA" id="ARBA00023002"/>
    </source>
</evidence>
<keyword evidence="3" id="KW-0560">Oxidoreductase</keyword>
<proteinExistence type="inferred from homology"/>
<protein>
    <submittedName>
        <fullName evidence="4">Acetoin reductase family protein</fullName>
    </submittedName>
</protein>
<evidence type="ECO:0000256" key="1">
    <source>
        <dbReference type="ARBA" id="ARBA00006484"/>
    </source>
</evidence>
<dbReference type="GO" id="GO:0016491">
    <property type="term" value="F:oxidoreductase activity"/>
    <property type="evidence" value="ECO:0007669"/>
    <property type="project" value="UniProtKB-KW"/>
</dbReference>
<keyword evidence="2" id="KW-0521">NADP</keyword>
<dbReference type="PRINTS" id="PR00081">
    <property type="entry name" value="GDHRDH"/>
</dbReference>
<accession>A0A4Q9MQG6</accession>
<comment type="similarity">
    <text evidence="1">Belongs to the short-chain dehydrogenases/reductases (SDR) family.</text>
</comment>
<name>A0A4Q9MQG6_9APHY</name>
<dbReference type="InterPro" id="IPR036291">
    <property type="entry name" value="NAD(P)-bd_dom_sf"/>
</dbReference>
<dbReference type="Gene3D" id="3.40.50.720">
    <property type="entry name" value="NAD(P)-binding Rossmann-like Domain"/>
    <property type="match status" value="1"/>
</dbReference>
<dbReference type="PROSITE" id="PS00061">
    <property type="entry name" value="ADH_SHORT"/>
    <property type="match status" value="1"/>
</dbReference>
<dbReference type="PANTHER" id="PTHR24321:SF8">
    <property type="entry name" value="ESTRADIOL 17-BETA-DEHYDROGENASE 8-RELATED"/>
    <property type="match status" value="1"/>
</dbReference>
<dbReference type="OrthoDB" id="498125at2759"/>
<dbReference type="PRINTS" id="PR00080">
    <property type="entry name" value="SDRFAMILY"/>
</dbReference>
<reference evidence="4" key="1">
    <citation type="submission" date="2019-01" db="EMBL/GenBank/DDBJ databases">
        <title>Draft genome sequences of three monokaryotic isolates of the white-rot basidiomycete fungus Dichomitus squalens.</title>
        <authorList>
            <consortium name="DOE Joint Genome Institute"/>
            <person name="Lopez S.C."/>
            <person name="Andreopoulos B."/>
            <person name="Pangilinan J."/>
            <person name="Lipzen A."/>
            <person name="Riley R."/>
            <person name="Ahrendt S."/>
            <person name="Ng V."/>
            <person name="Barry K."/>
            <person name="Daum C."/>
            <person name="Grigoriev I.V."/>
            <person name="Hilden K.S."/>
            <person name="Makela M.R."/>
            <person name="de Vries R.P."/>
        </authorList>
    </citation>
    <scope>NUCLEOTIDE SEQUENCE [LARGE SCALE GENOMIC DNA]</scope>
    <source>
        <strain evidence="4">OM18370.1</strain>
    </source>
</reference>
<sequence>MASTSPRRVAIITGAAQGIGRSVSLRLAKDGLDVALFDLPKCQNLLEELAASIRAEHGARVITVYGDVSVEEDIKKLVDTTTEQLGDLYAMIANAGTANVASLHETTTEMFDKLMNINVKGVFFSYKYALLRLIEQGKGGRIVGAASISGKRGSPDQPVYSATKFAIRGLTQSAARDYGKYGITVNAYAPGLVDTPLWTLVDEMHSANTGAPKGSWPGSPPKNALGRVAQPEDIAKLVSFLVSDDAAFITGQSYNVDGGEYFD</sequence>
<dbReference type="InterPro" id="IPR020904">
    <property type="entry name" value="Sc_DH/Rdtase_CS"/>
</dbReference>
<dbReference type="SUPFAM" id="SSF51735">
    <property type="entry name" value="NAD(P)-binding Rossmann-fold domains"/>
    <property type="match status" value="1"/>
</dbReference>
<evidence type="ECO:0000313" key="4">
    <source>
        <dbReference type="EMBL" id="TBU28481.1"/>
    </source>
</evidence>
<dbReference type="InterPro" id="IPR002347">
    <property type="entry name" value="SDR_fam"/>
</dbReference>
<dbReference type="AlphaFoldDB" id="A0A4Q9MQG6"/>
<gene>
    <name evidence="4" type="ORF">BD311DRAFT_806929</name>
</gene>
<dbReference type="EMBL" id="ML143421">
    <property type="protein sequence ID" value="TBU28481.1"/>
    <property type="molecule type" value="Genomic_DNA"/>
</dbReference>
<organism evidence="4">
    <name type="scientific">Dichomitus squalens</name>
    <dbReference type="NCBI Taxonomy" id="114155"/>
    <lineage>
        <taxon>Eukaryota</taxon>
        <taxon>Fungi</taxon>
        <taxon>Dikarya</taxon>
        <taxon>Basidiomycota</taxon>
        <taxon>Agaricomycotina</taxon>
        <taxon>Agaricomycetes</taxon>
        <taxon>Polyporales</taxon>
        <taxon>Polyporaceae</taxon>
        <taxon>Dichomitus</taxon>
    </lineage>
</organism>
<dbReference type="Pfam" id="PF13561">
    <property type="entry name" value="adh_short_C2"/>
    <property type="match status" value="1"/>
</dbReference>
<dbReference type="FunFam" id="3.40.50.720:FF:000084">
    <property type="entry name" value="Short-chain dehydrogenase reductase"/>
    <property type="match status" value="1"/>
</dbReference>
<dbReference type="Proteomes" id="UP000292957">
    <property type="component" value="Unassembled WGS sequence"/>
</dbReference>
<dbReference type="PANTHER" id="PTHR24321">
    <property type="entry name" value="DEHYDROGENASES, SHORT CHAIN"/>
    <property type="match status" value="1"/>
</dbReference>
<evidence type="ECO:0000256" key="2">
    <source>
        <dbReference type="ARBA" id="ARBA00022857"/>
    </source>
</evidence>